<proteinExistence type="predicted"/>
<feature type="domain" description="DUF4234" evidence="2">
    <location>
        <begin position="94"/>
        <end position="182"/>
    </location>
</feature>
<dbReference type="InterPro" id="IPR025328">
    <property type="entry name" value="DUF4234"/>
</dbReference>
<sequence>MIDYHVSRNGKTLGVYPEADARHYYAQGRISPDDLVWHEGMPAWVAAGQVFGPSPLDAAPWPSPVPVPTAVAPPAAGAAPGSAPAVPPPPRLHWALVLLLTLVTFGIFFVAWIFVQAAWIKKIHPKSKAMTLLVVYLVLVLLGQVIAAASQKDSSEAAVASLLVLAGSVVSIVAIFSMRRSMLNYYNGVEPIGLRLSGVLTFFLGVFYLQYHMTRIARWKESGVLPL</sequence>
<keyword evidence="5" id="KW-1185">Reference proteome</keyword>
<dbReference type="InterPro" id="IPR025640">
    <property type="entry name" value="GYF_2"/>
</dbReference>
<feature type="transmembrane region" description="Helical" evidence="1">
    <location>
        <begin position="157"/>
        <end position="176"/>
    </location>
</feature>
<evidence type="ECO:0000259" key="3">
    <source>
        <dbReference type="Pfam" id="PF14237"/>
    </source>
</evidence>
<evidence type="ECO:0000313" key="5">
    <source>
        <dbReference type="Proteomes" id="UP001596037"/>
    </source>
</evidence>
<feature type="domain" description="GYF" evidence="3">
    <location>
        <begin position="4"/>
        <end position="50"/>
    </location>
</feature>
<keyword evidence="1" id="KW-1133">Transmembrane helix</keyword>
<dbReference type="RefSeq" id="WP_376852039.1">
    <property type="nucleotide sequence ID" value="NZ_JBHSMF010000010.1"/>
</dbReference>
<evidence type="ECO:0000313" key="4">
    <source>
        <dbReference type="EMBL" id="MFC5499789.1"/>
    </source>
</evidence>
<dbReference type="Pfam" id="PF14018">
    <property type="entry name" value="DUF4234"/>
    <property type="match status" value="1"/>
</dbReference>
<feature type="transmembrane region" description="Helical" evidence="1">
    <location>
        <begin position="132"/>
        <end position="151"/>
    </location>
</feature>
<accession>A0ABW0NJ77</accession>
<dbReference type="Pfam" id="PF14237">
    <property type="entry name" value="GYF_2"/>
    <property type="match status" value="1"/>
</dbReference>
<keyword evidence="1" id="KW-0472">Membrane</keyword>
<dbReference type="Proteomes" id="UP001596037">
    <property type="component" value="Unassembled WGS sequence"/>
</dbReference>
<evidence type="ECO:0000256" key="1">
    <source>
        <dbReference type="SAM" id="Phobius"/>
    </source>
</evidence>
<organism evidence="4 5">
    <name type="scientific">Caenimonas terrae</name>
    <dbReference type="NCBI Taxonomy" id="696074"/>
    <lineage>
        <taxon>Bacteria</taxon>
        <taxon>Pseudomonadati</taxon>
        <taxon>Pseudomonadota</taxon>
        <taxon>Betaproteobacteria</taxon>
        <taxon>Burkholderiales</taxon>
        <taxon>Comamonadaceae</taxon>
        <taxon>Caenimonas</taxon>
    </lineage>
</organism>
<keyword evidence="1" id="KW-0812">Transmembrane</keyword>
<feature type="transmembrane region" description="Helical" evidence="1">
    <location>
        <begin position="94"/>
        <end position="120"/>
    </location>
</feature>
<gene>
    <name evidence="4" type="ORF">ACFPOE_19765</name>
</gene>
<reference evidence="5" key="1">
    <citation type="journal article" date="2019" name="Int. J. Syst. Evol. Microbiol.">
        <title>The Global Catalogue of Microorganisms (GCM) 10K type strain sequencing project: providing services to taxonomists for standard genome sequencing and annotation.</title>
        <authorList>
            <consortium name="The Broad Institute Genomics Platform"/>
            <consortium name="The Broad Institute Genome Sequencing Center for Infectious Disease"/>
            <person name="Wu L."/>
            <person name="Ma J."/>
        </authorList>
    </citation>
    <scope>NUCLEOTIDE SEQUENCE [LARGE SCALE GENOMIC DNA]</scope>
    <source>
        <strain evidence="5">CCUG 57401</strain>
    </source>
</reference>
<evidence type="ECO:0000259" key="2">
    <source>
        <dbReference type="Pfam" id="PF14018"/>
    </source>
</evidence>
<dbReference type="EMBL" id="JBHSMF010000010">
    <property type="protein sequence ID" value="MFC5499789.1"/>
    <property type="molecule type" value="Genomic_DNA"/>
</dbReference>
<comment type="caution">
    <text evidence="4">The sequence shown here is derived from an EMBL/GenBank/DDBJ whole genome shotgun (WGS) entry which is preliminary data.</text>
</comment>
<name>A0ABW0NJ77_9BURK</name>
<protein>
    <submittedName>
        <fullName evidence="4">DUF4339 domain-containing protein</fullName>
    </submittedName>
</protein>
<feature type="transmembrane region" description="Helical" evidence="1">
    <location>
        <begin position="192"/>
        <end position="211"/>
    </location>
</feature>